<evidence type="ECO:0000313" key="2">
    <source>
        <dbReference type="EMBL" id="GMN59649.1"/>
    </source>
</evidence>
<reference evidence="2" key="1">
    <citation type="submission" date="2023-07" db="EMBL/GenBank/DDBJ databases">
        <title>draft genome sequence of fig (Ficus carica).</title>
        <authorList>
            <person name="Takahashi T."/>
            <person name="Nishimura K."/>
        </authorList>
    </citation>
    <scope>NUCLEOTIDE SEQUENCE</scope>
</reference>
<accession>A0AA88DQG9</accession>
<comment type="caution">
    <text evidence="2">The sequence shown here is derived from an EMBL/GenBank/DDBJ whole genome shotgun (WGS) entry which is preliminary data.</text>
</comment>
<feature type="compositionally biased region" description="Acidic residues" evidence="1">
    <location>
        <begin position="84"/>
        <end position="94"/>
    </location>
</feature>
<feature type="region of interest" description="Disordered" evidence="1">
    <location>
        <begin position="81"/>
        <end position="104"/>
    </location>
</feature>
<feature type="compositionally biased region" description="Low complexity" evidence="1">
    <location>
        <begin position="25"/>
        <end position="35"/>
    </location>
</feature>
<dbReference type="AlphaFoldDB" id="A0AA88DQG9"/>
<keyword evidence="3" id="KW-1185">Reference proteome</keyword>
<name>A0AA88DQG9_FICCA</name>
<feature type="compositionally biased region" description="Polar residues" evidence="1">
    <location>
        <begin position="1"/>
        <end position="12"/>
    </location>
</feature>
<feature type="region of interest" description="Disordered" evidence="1">
    <location>
        <begin position="1"/>
        <end position="37"/>
    </location>
</feature>
<proteinExistence type="predicted"/>
<dbReference type="Proteomes" id="UP001187192">
    <property type="component" value="Unassembled WGS sequence"/>
</dbReference>
<sequence>MTSTSLSINPSLSRPLPFSRATTCSSSVSSSSSSSYFSAPVCVRFPPFQSSRAKPTYLFLRGARKPTKLGVEASDNMTITEVRPEEEEEEEEEGPPLLDSENNCSPRRIALFVEPSPFA</sequence>
<organism evidence="2 3">
    <name type="scientific">Ficus carica</name>
    <name type="common">Common fig</name>
    <dbReference type="NCBI Taxonomy" id="3494"/>
    <lineage>
        <taxon>Eukaryota</taxon>
        <taxon>Viridiplantae</taxon>
        <taxon>Streptophyta</taxon>
        <taxon>Embryophyta</taxon>
        <taxon>Tracheophyta</taxon>
        <taxon>Spermatophyta</taxon>
        <taxon>Magnoliopsida</taxon>
        <taxon>eudicotyledons</taxon>
        <taxon>Gunneridae</taxon>
        <taxon>Pentapetalae</taxon>
        <taxon>rosids</taxon>
        <taxon>fabids</taxon>
        <taxon>Rosales</taxon>
        <taxon>Moraceae</taxon>
        <taxon>Ficeae</taxon>
        <taxon>Ficus</taxon>
    </lineage>
</organism>
<evidence type="ECO:0000313" key="3">
    <source>
        <dbReference type="Proteomes" id="UP001187192"/>
    </source>
</evidence>
<evidence type="ECO:0000256" key="1">
    <source>
        <dbReference type="SAM" id="MobiDB-lite"/>
    </source>
</evidence>
<gene>
    <name evidence="2" type="ORF">TIFTF001_028744</name>
</gene>
<protein>
    <submittedName>
        <fullName evidence="2">Uncharacterized protein</fullName>
    </submittedName>
</protein>
<dbReference type="EMBL" id="BTGU01000089">
    <property type="protein sequence ID" value="GMN59649.1"/>
    <property type="molecule type" value="Genomic_DNA"/>
</dbReference>